<evidence type="ECO:0000256" key="6">
    <source>
        <dbReference type="ARBA" id="ARBA00041108"/>
    </source>
</evidence>
<evidence type="ECO:0000256" key="7">
    <source>
        <dbReference type="ARBA" id="ARBA00041661"/>
    </source>
</evidence>
<dbReference type="InterPro" id="IPR036607">
    <property type="entry name" value="PRKCSH"/>
</dbReference>
<evidence type="ECO:0000259" key="10">
    <source>
        <dbReference type="PROSITE" id="PS51914"/>
    </source>
</evidence>
<accession>A0A4E0QWG5</accession>
<organism evidence="11 12">
    <name type="scientific">Fasciola hepatica</name>
    <name type="common">Liver fluke</name>
    <dbReference type="NCBI Taxonomy" id="6192"/>
    <lineage>
        <taxon>Eukaryota</taxon>
        <taxon>Metazoa</taxon>
        <taxon>Spiralia</taxon>
        <taxon>Lophotrochozoa</taxon>
        <taxon>Platyhelminthes</taxon>
        <taxon>Trematoda</taxon>
        <taxon>Digenea</taxon>
        <taxon>Plagiorchiida</taxon>
        <taxon>Echinostomata</taxon>
        <taxon>Echinostomatoidea</taxon>
        <taxon>Fasciolidae</taxon>
        <taxon>Fasciola</taxon>
    </lineage>
</organism>
<keyword evidence="3" id="KW-0256">Endoplasmic reticulum</keyword>
<proteinExistence type="predicted"/>
<dbReference type="InterPro" id="IPR045149">
    <property type="entry name" value="OS-9-like"/>
</dbReference>
<evidence type="ECO:0000256" key="2">
    <source>
        <dbReference type="ARBA" id="ARBA00022729"/>
    </source>
</evidence>
<dbReference type="Pfam" id="PF13015">
    <property type="entry name" value="PRKCSH_1"/>
    <property type="match status" value="1"/>
</dbReference>
<comment type="subcellular location">
    <subcellularLocation>
        <location evidence="1">Endoplasmic reticulum</location>
    </subcellularLocation>
</comment>
<dbReference type="Gene3D" id="2.70.130.10">
    <property type="entry name" value="Mannose-6-phosphate receptor binding domain"/>
    <property type="match status" value="1"/>
</dbReference>
<comment type="caution">
    <text evidence="11">The sequence shown here is derived from an EMBL/GenBank/DDBJ whole genome shotgun (WGS) entry which is preliminary data.</text>
</comment>
<keyword evidence="2 9" id="KW-0732">Signal</keyword>
<reference evidence="11" key="1">
    <citation type="submission" date="2019-03" db="EMBL/GenBank/DDBJ databases">
        <title>Improved annotation for the trematode Fasciola hepatica.</title>
        <authorList>
            <person name="Choi Y.-J."/>
            <person name="Martin J."/>
            <person name="Mitreva M."/>
        </authorList>
    </citation>
    <scope>NUCLEOTIDE SEQUENCE [LARGE SCALE GENOMIC DNA]</scope>
</reference>
<keyword evidence="12" id="KW-1185">Reference proteome</keyword>
<sequence length="451" mass="50914">MPCGRTLFISVLWLIFELHKSHEDSQTVQYEVVIRNTPLKENKGFSHDFEMVSKYGHRFTCRIPLENETVSNSLPLLNNSYVHNLLSLLNRSECLLFTNQSTKYHSHSYTNGSICDLTAVPRVAEVRFTCGSGSSPEIVSVDELESCKYLFVVEVPSLCSHPAFVMSKSPKIEEVLCGAVPDGMTSSLSDEDKTAGTKEQIKLASKDPVSREAGPANRRRRTCTLAKVYANIRARRQKQLLRRAVQVANQFREQLFPNFISQLPTSTSTLGGFIWRLYFQSIVRSGATVSHRSYASYLEAYEMQMLERQLGQLFFTLMEKLDELLLRVLPLLQIPSDSFMYVSLAGDKLTGALEMKVNESRGLLVHSHYRVENLLTAMTSFQDLYEALLKPGLIMATRRSYSQLEFLDSKNNVLCSIDVYPLPMATIKKIGLKNGNVLAGKPHLTPLLHLK</sequence>
<name>A0A4E0QWG5_FASHE</name>
<protein>
    <recommendedName>
        <fullName evidence="6">Endoplasmic reticulum lectin 1</fullName>
    </recommendedName>
    <alternativeName>
        <fullName evidence="7">ER lectin</fullName>
    </alternativeName>
</protein>
<dbReference type="GO" id="GO:0030970">
    <property type="term" value="P:retrograde protein transport, ER to cytosol"/>
    <property type="evidence" value="ECO:0007669"/>
    <property type="project" value="TreeGrafter"/>
</dbReference>
<feature type="chain" id="PRO_5020041251" description="Endoplasmic reticulum lectin 1" evidence="9">
    <location>
        <begin position="24"/>
        <end position="451"/>
    </location>
</feature>
<evidence type="ECO:0000256" key="8">
    <source>
        <dbReference type="SAM" id="MobiDB-lite"/>
    </source>
</evidence>
<evidence type="ECO:0000256" key="4">
    <source>
        <dbReference type="ARBA" id="ARBA00023157"/>
    </source>
</evidence>
<evidence type="ECO:0000256" key="1">
    <source>
        <dbReference type="ARBA" id="ARBA00004240"/>
    </source>
</evidence>
<dbReference type="AlphaFoldDB" id="A0A4E0QWG5"/>
<dbReference type="EMBL" id="JXXN02005749">
    <property type="protein sequence ID" value="THD19725.1"/>
    <property type="molecule type" value="Genomic_DNA"/>
</dbReference>
<dbReference type="InterPro" id="IPR044865">
    <property type="entry name" value="MRH_dom"/>
</dbReference>
<dbReference type="InterPro" id="IPR009011">
    <property type="entry name" value="Man6P_isomerase_rcpt-bd_dom_sf"/>
</dbReference>
<feature type="compositionally biased region" description="Basic and acidic residues" evidence="8">
    <location>
        <begin position="190"/>
        <end position="210"/>
    </location>
</feature>
<dbReference type="GO" id="GO:0030968">
    <property type="term" value="P:endoplasmic reticulum unfolded protein response"/>
    <property type="evidence" value="ECO:0007669"/>
    <property type="project" value="InterPro"/>
</dbReference>
<evidence type="ECO:0000256" key="5">
    <source>
        <dbReference type="ARBA" id="ARBA00037585"/>
    </source>
</evidence>
<dbReference type="SUPFAM" id="SSF50911">
    <property type="entry name" value="Mannose 6-phosphate receptor domain"/>
    <property type="match status" value="1"/>
</dbReference>
<evidence type="ECO:0000256" key="9">
    <source>
        <dbReference type="SAM" id="SignalP"/>
    </source>
</evidence>
<feature type="region of interest" description="Disordered" evidence="8">
    <location>
        <begin position="186"/>
        <end position="219"/>
    </location>
</feature>
<evidence type="ECO:0000313" key="12">
    <source>
        <dbReference type="Proteomes" id="UP000230066"/>
    </source>
</evidence>
<dbReference type="PROSITE" id="PS51914">
    <property type="entry name" value="MRH"/>
    <property type="match status" value="1"/>
</dbReference>
<evidence type="ECO:0000313" key="11">
    <source>
        <dbReference type="EMBL" id="THD19725.1"/>
    </source>
</evidence>
<dbReference type="GO" id="GO:0005788">
    <property type="term" value="C:endoplasmic reticulum lumen"/>
    <property type="evidence" value="ECO:0007669"/>
    <property type="project" value="TreeGrafter"/>
</dbReference>
<dbReference type="Proteomes" id="UP000230066">
    <property type="component" value="Unassembled WGS sequence"/>
</dbReference>
<dbReference type="PANTHER" id="PTHR15414">
    <property type="entry name" value="OS-9-RELATED"/>
    <property type="match status" value="1"/>
</dbReference>
<feature type="domain" description="MRH" evidence="10">
    <location>
        <begin position="59"/>
        <end position="161"/>
    </location>
</feature>
<comment type="function">
    <text evidence="5">Probable lectin that binds selectively to improperly folded lumenal proteins. May function in endoplasmic reticulum quality control and endoplasmic reticulum-associated degradation (ERAD) of both non-glycosylated proteins and glycoproteins.</text>
</comment>
<dbReference type="PANTHER" id="PTHR15414:SF0">
    <property type="entry name" value="ENDOPLASMIC RETICULUM LECTIN 1"/>
    <property type="match status" value="1"/>
</dbReference>
<feature type="signal peptide" evidence="9">
    <location>
        <begin position="1"/>
        <end position="23"/>
    </location>
</feature>
<gene>
    <name evidence="11" type="ORF">D915_009580</name>
</gene>
<keyword evidence="4" id="KW-1015">Disulfide bond</keyword>
<evidence type="ECO:0000256" key="3">
    <source>
        <dbReference type="ARBA" id="ARBA00022824"/>
    </source>
</evidence>